<name>A0AAD8VCC4_9PEZI</name>
<protein>
    <submittedName>
        <fullName evidence="2">Uncharacterized protein</fullName>
    </submittedName>
</protein>
<comment type="caution">
    <text evidence="2">The sequence shown here is derived from an EMBL/GenBank/DDBJ whole genome shotgun (WGS) entry which is preliminary data.</text>
</comment>
<evidence type="ECO:0000313" key="3">
    <source>
        <dbReference type="Proteomes" id="UP001230504"/>
    </source>
</evidence>
<sequence length="62" mass="6779">MKMPGLSQAPAQFPEHTLPCNSSSNLSTLLEPTCSPRFSRAKEPSEGLGETRQPIHRTGWQG</sequence>
<evidence type="ECO:0000256" key="1">
    <source>
        <dbReference type="SAM" id="MobiDB-lite"/>
    </source>
</evidence>
<gene>
    <name evidence="2" type="ORF">LY79DRAFT_532098</name>
</gene>
<organism evidence="2 3">
    <name type="scientific">Colletotrichum navitas</name>
    <dbReference type="NCBI Taxonomy" id="681940"/>
    <lineage>
        <taxon>Eukaryota</taxon>
        <taxon>Fungi</taxon>
        <taxon>Dikarya</taxon>
        <taxon>Ascomycota</taxon>
        <taxon>Pezizomycotina</taxon>
        <taxon>Sordariomycetes</taxon>
        <taxon>Hypocreomycetidae</taxon>
        <taxon>Glomerellales</taxon>
        <taxon>Glomerellaceae</taxon>
        <taxon>Colletotrichum</taxon>
        <taxon>Colletotrichum graminicola species complex</taxon>
    </lineage>
</organism>
<proteinExistence type="predicted"/>
<feature type="compositionally biased region" description="Polar residues" evidence="1">
    <location>
        <begin position="19"/>
        <end position="30"/>
    </location>
</feature>
<dbReference type="Proteomes" id="UP001230504">
    <property type="component" value="Unassembled WGS sequence"/>
</dbReference>
<evidence type="ECO:0000313" key="2">
    <source>
        <dbReference type="EMBL" id="KAK1599958.1"/>
    </source>
</evidence>
<dbReference type="EMBL" id="JAHLJV010000001">
    <property type="protein sequence ID" value="KAK1599958.1"/>
    <property type="molecule type" value="Genomic_DNA"/>
</dbReference>
<dbReference type="GeneID" id="85440517"/>
<reference evidence="2" key="1">
    <citation type="submission" date="2021-06" db="EMBL/GenBank/DDBJ databases">
        <title>Comparative genomics, transcriptomics and evolutionary studies reveal genomic signatures of adaptation to plant cell wall in hemibiotrophic fungi.</title>
        <authorList>
            <consortium name="DOE Joint Genome Institute"/>
            <person name="Baroncelli R."/>
            <person name="Diaz J.F."/>
            <person name="Benocci T."/>
            <person name="Peng M."/>
            <person name="Battaglia E."/>
            <person name="Haridas S."/>
            <person name="Andreopoulos W."/>
            <person name="Labutti K."/>
            <person name="Pangilinan J."/>
            <person name="Floch G.L."/>
            <person name="Makela M.R."/>
            <person name="Henrissat B."/>
            <person name="Grigoriev I.V."/>
            <person name="Crouch J.A."/>
            <person name="De Vries R.P."/>
            <person name="Sukno S.A."/>
            <person name="Thon M.R."/>
        </authorList>
    </citation>
    <scope>NUCLEOTIDE SEQUENCE</scope>
    <source>
        <strain evidence="2">CBS 125086</strain>
    </source>
</reference>
<accession>A0AAD8VCC4</accession>
<feature type="region of interest" description="Disordered" evidence="1">
    <location>
        <begin position="1"/>
        <end position="62"/>
    </location>
</feature>
<dbReference type="RefSeq" id="XP_060420454.1">
    <property type="nucleotide sequence ID" value="XM_060556277.1"/>
</dbReference>
<keyword evidence="3" id="KW-1185">Reference proteome</keyword>
<dbReference type="AlphaFoldDB" id="A0AAD8VCC4"/>